<name>A0A383V143_BLUHO</name>
<evidence type="ECO:0000313" key="2">
    <source>
        <dbReference type="Proteomes" id="UP000275772"/>
    </source>
</evidence>
<dbReference type="Proteomes" id="UP000275772">
    <property type="component" value="Unassembled WGS sequence"/>
</dbReference>
<accession>A0A383V143</accession>
<proteinExistence type="predicted"/>
<reference evidence="1 2" key="1">
    <citation type="submission" date="2017-11" db="EMBL/GenBank/DDBJ databases">
        <authorList>
            <person name="Kracher B."/>
        </authorList>
    </citation>
    <scope>NUCLEOTIDE SEQUENCE [LARGE SCALE GENOMIC DNA]</scope>
    <source>
        <strain evidence="1 2">RACE1</strain>
    </source>
</reference>
<dbReference type="AlphaFoldDB" id="A0A383V143"/>
<gene>
    <name evidence="1" type="ORF">BLGHR1_16358</name>
</gene>
<organism evidence="1 2">
    <name type="scientific">Blumeria hordei</name>
    <name type="common">Barley powdery mildew</name>
    <name type="synonym">Blumeria graminis f. sp. hordei</name>
    <dbReference type="NCBI Taxonomy" id="2867405"/>
    <lineage>
        <taxon>Eukaryota</taxon>
        <taxon>Fungi</taxon>
        <taxon>Dikarya</taxon>
        <taxon>Ascomycota</taxon>
        <taxon>Pezizomycotina</taxon>
        <taxon>Leotiomycetes</taxon>
        <taxon>Erysiphales</taxon>
        <taxon>Erysiphaceae</taxon>
        <taxon>Blumeria</taxon>
    </lineage>
</organism>
<protein>
    <submittedName>
        <fullName evidence="1">Uncharacterized protein</fullName>
    </submittedName>
</protein>
<sequence length="271" mass="31206">MHCIYLFTYALSIDQGLKTTFYLLNNLPILEEKNYVRYRAISGSREDFFSQNLLYINYEAIPMQNPSFSLGKICESEWTTLGGVYKYLDQRIGRIDDLGSNIPLPVPLTASRKCLSLLQRLTSEKIPISMMKIINDRVKPCTPRIILSLVRQRLVRVVGKYDSYSHSYKVPITVDGNVQLPLETVLDSPYNITPIYIQKKFLYLVFIFGDIKIMSLSHEEPDTYQISPYLGYVTWSTHIDIYGFFLAIELGNYEVVLKVPYRVDLSHASLG</sequence>
<dbReference type="VEuPathDB" id="FungiDB:BLGHR1_16358"/>
<evidence type="ECO:0000313" key="1">
    <source>
        <dbReference type="EMBL" id="SZF05555.1"/>
    </source>
</evidence>
<dbReference type="EMBL" id="UNSH01000081">
    <property type="protein sequence ID" value="SZF05555.1"/>
    <property type="molecule type" value="Genomic_DNA"/>
</dbReference>